<comment type="subcellular location">
    <subcellularLocation>
        <location evidence="1">Membrane</location>
        <topology evidence="1">Multi-pass membrane protein</topology>
    </subcellularLocation>
</comment>
<proteinExistence type="inferred from homology"/>
<evidence type="ECO:0000259" key="8">
    <source>
        <dbReference type="Pfam" id="PF20684"/>
    </source>
</evidence>
<evidence type="ECO:0000256" key="1">
    <source>
        <dbReference type="ARBA" id="ARBA00004141"/>
    </source>
</evidence>
<organism evidence="9 10">
    <name type="scientific">Passalora fulva</name>
    <name type="common">Tomato leaf mold</name>
    <name type="synonym">Cladosporium fulvum</name>
    <dbReference type="NCBI Taxonomy" id="5499"/>
    <lineage>
        <taxon>Eukaryota</taxon>
        <taxon>Fungi</taxon>
        <taxon>Dikarya</taxon>
        <taxon>Ascomycota</taxon>
        <taxon>Pezizomycotina</taxon>
        <taxon>Dothideomycetes</taxon>
        <taxon>Dothideomycetidae</taxon>
        <taxon>Mycosphaerellales</taxon>
        <taxon>Mycosphaerellaceae</taxon>
        <taxon>Fulvia</taxon>
    </lineage>
</organism>
<dbReference type="Pfam" id="PF20684">
    <property type="entry name" value="Fung_rhodopsin"/>
    <property type="match status" value="1"/>
</dbReference>
<dbReference type="InterPro" id="IPR052337">
    <property type="entry name" value="SAT4-like"/>
</dbReference>
<evidence type="ECO:0000256" key="6">
    <source>
        <dbReference type="SAM" id="MobiDB-lite"/>
    </source>
</evidence>
<dbReference type="InterPro" id="IPR049326">
    <property type="entry name" value="Rhodopsin_dom_fungi"/>
</dbReference>
<feature type="transmembrane region" description="Helical" evidence="7">
    <location>
        <begin position="74"/>
        <end position="95"/>
    </location>
</feature>
<dbReference type="PANTHER" id="PTHR33048:SF96">
    <property type="entry name" value="INTEGRAL MEMBRANE PROTEIN"/>
    <property type="match status" value="1"/>
</dbReference>
<evidence type="ECO:0000256" key="7">
    <source>
        <dbReference type="SAM" id="Phobius"/>
    </source>
</evidence>
<dbReference type="OrthoDB" id="3649438at2759"/>
<dbReference type="GO" id="GO:0016020">
    <property type="term" value="C:membrane"/>
    <property type="evidence" value="ECO:0007669"/>
    <property type="project" value="UniProtKB-SubCell"/>
</dbReference>
<dbReference type="PANTHER" id="PTHR33048">
    <property type="entry name" value="PTH11-LIKE INTEGRAL MEMBRANE PROTEIN (AFU_ORTHOLOGUE AFUA_5G11245)"/>
    <property type="match status" value="1"/>
</dbReference>
<evidence type="ECO:0000256" key="3">
    <source>
        <dbReference type="ARBA" id="ARBA00022989"/>
    </source>
</evidence>
<protein>
    <recommendedName>
        <fullName evidence="8">Rhodopsin domain-containing protein</fullName>
    </recommendedName>
</protein>
<dbReference type="GeneID" id="71991316"/>
<evidence type="ECO:0000313" key="10">
    <source>
        <dbReference type="Proteomes" id="UP000756132"/>
    </source>
</evidence>
<evidence type="ECO:0000313" key="9">
    <source>
        <dbReference type="EMBL" id="UJO20749.1"/>
    </source>
</evidence>
<evidence type="ECO:0000256" key="4">
    <source>
        <dbReference type="ARBA" id="ARBA00023136"/>
    </source>
</evidence>
<feature type="transmembrane region" description="Helical" evidence="7">
    <location>
        <begin position="107"/>
        <end position="127"/>
    </location>
</feature>
<dbReference type="Proteomes" id="UP000756132">
    <property type="component" value="Chromosome 8"/>
</dbReference>
<gene>
    <name evidence="9" type="ORF">CLAFUR5_11438</name>
</gene>
<comment type="similarity">
    <text evidence="5">Belongs to the SAT4 family.</text>
</comment>
<dbReference type="EMBL" id="CP090170">
    <property type="protein sequence ID" value="UJO20749.1"/>
    <property type="molecule type" value="Genomic_DNA"/>
</dbReference>
<keyword evidence="4 7" id="KW-0472">Membrane</keyword>
<evidence type="ECO:0000256" key="5">
    <source>
        <dbReference type="ARBA" id="ARBA00038359"/>
    </source>
</evidence>
<keyword evidence="2 7" id="KW-0812">Transmembrane</keyword>
<accession>A0A9Q8PE29</accession>
<feature type="region of interest" description="Disordered" evidence="6">
    <location>
        <begin position="183"/>
        <end position="233"/>
    </location>
</feature>
<feature type="transmembrane region" description="Helical" evidence="7">
    <location>
        <begin position="21"/>
        <end position="44"/>
    </location>
</feature>
<keyword evidence="3 7" id="KW-1133">Transmembrane helix</keyword>
<keyword evidence="10" id="KW-1185">Reference proteome</keyword>
<evidence type="ECO:0000256" key="2">
    <source>
        <dbReference type="ARBA" id="ARBA00022692"/>
    </source>
</evidence>
<reference evidence="9" key="1">
    <citation type="submission" date="2021-12" db="EMBL/GenBank/DDBJ databases">
        <authorList>
            <person name="Zaccaron A."/>
            <person name="Stergiopoulos I."/>
        </authorList>
    </citation>
    <scope>NUCLEOTIDE SEQUENCE</scope>
    <source>
        <strain evidence="9">Race5_Kim</strain>
    </source>
</reference>
<dbReference type="KEGG" id="ffu:CLAFUR5_11438"/>
<feature type="domain" description="Rhodopsin" evidence="8">
    <location>
        <begin position="2"/>
        <end position="171"/>
    </location>
</feature>
<reference evidence="9" key="2">
    <citation type="journal article" date="2022" name="Microb. Genom.">
        <title>A chromosome-scale genome assembly of the tomato pathogen Cladosporium fulvum reveals a compartmentalized genome architecture and the presence of a dispensable chromosome.</title>
        <authorList>
            <person name="Zaccaron A.Z."/>
            <person name="Chen L.H."/>
            <person name="Samaras A."/>
            <person name="Stergiopoulos I."/>
        </authorList>
    </citation>
    <scope>NUCLEOTIDE SEQUENCE</scope>
    <source>
        <strain evidence="9">Race5_Kim</strain>
    </source>
</reference>
<sequence>MAIKASIALMLLRLLVDVTQRTILLVVLAVTELYSAAFFLLFIFQCSPVSFFWTRFAGAEGFCLNTSAVTGAVYAYSAIMCVADWTFSILPFIIVWNLEQLPKREKAMVGVILAMSAIASIATIARIPYIHTLANQDDFLYVTTDVAIWSCTETGLAITACCCATLRPLFRHLLDQARTKFSSSRTSGRGLNRRTRSWQPLPAHRRGSASVSTEAIHLSPDLKGGKSGQQYNK</sequence>
<dbReference type="RefSeq" id="XP_047765115.1">
    <property type="nucleotide sequence ID" value="XM_047910586.1"/>
</dbReference>
<name>A0A9Q8PE29_PASFU</name>
<dbReference type="AlphaFoldDB" id="A0A9Q8PE29"/>